<dbReference type="Pfam" id="PF00903">
    <property type="entry name" value="Glyoxalase"/>
    <property type="match status" value="1"/>
</dbReference>
<dbReference type="InterPro" id="IPR000335">
    <property type="entry name" value="Bleomycin-R"/>
</dbReference>
<dbReference type="RefSeq" id="WP_192533312.1">
    <property type="nucleotide sequence ID" value="NZ_JACZHT010000001.1"/>
</dbReference>
<accession>A0A8J7CNZ2</accession>
<evidence type="ECO:0000259" key="4">
    <source>
        <dbReference type="PROSITE" id="PS51819"/>
    </source>
</evidence>
<feature type="domain" description="VOC" evidence="4">
    <location>
        <begin position="6"/>
        <end position="124"/>
    </location>
</feature>
<comment type="similarity">
    <text evidence="1">Belongs to the bleomycin resistance protein family.</text>
</comment>
<dbReference type="CDD" id="cd08349">
    <property type="entry name" value="BLMA_like"/>
    <property type="match status" value="1"/>
</dbReference>
<dbReference type="AlphaFoldDB" id="A0A8J7CNZ2"/>
<reference evidence="5" key="1">
    <citation type="submission" date="2020-10" db="EMBL/GenBank/DDBJ databases">
        <title>Genome sequence of the unusual species of purple photosynthetic bacteria, Phaeovibrio sulfidiphilus DSM 23193, type strain.</title>
        <authorList>
            <person name="Kyndt J.A."/>
            <person name="Meyer T.E."/>
        </authorList>
    </citation>
    <scope>NUCLEOTIDE SEQUENCE</scope>
    <source>
        <strain evidence="5">DSM 23193</strain>
    </source>
</reference>
<dbReference type="InterPro" id="IPR037523">
    <property type="entry name" value="VOC_core"/>
</dbReference>
<dbReference type="GO" id="GO:0046677">
    <property type="term" value="P:response to antibiotic"/>
    <property type="evidence" value="ECO:0007669"/>
    <property type="project" value="UniProtKB-KW"/>
</dbReference>
<comment type="caution">
    <text evidence="5">The sequence shown here is derived from an EMBL/GenBank/DDBJ whole genome shotgun (WGS) entry which is preliminary data.</text>
</comment>
<evidence type="ECO:0000256" key="1">
    <source>
        <dbReference type="ARBA" id="ARBA00011051"/>
    </source>
</evidence>
<sequence length="126" mass="14416">MPRRSSVVSVSPILAVRDVEVSVAFYVHYLGFEEVFVMEDSSYGVVAFDGHSIHFTRAESPDEERLTRTRLAVYISVEGIDAYWERVFATELPTRFRALGPMPWGVREFHVMDPDGCLLRFGEEPE</sequence>
<dbReference type="PROSITE" id="PS51819">
    <property type="entry name" value="VOC"/>
    <property type="match status" value="1"/>
</dbReference>
<evidence type="ECO:0000256" key="2">
    <source>
        <dbReference type="ARBA" id="ARBA00021572"/>
    </source>
</evidence>
<evidence type="ECO:0000256" key="3">
    <source>
        <dbReference type="ARBA" id="ARBA00023251"/>
    </source>
</evidence>
<organism evidence="5 6">
    <name type="scientific">Phaeovibrio sulfidiphilus</name>
    <dbReference type="NCBI Taxonomy" id="1220600"/>
    <lineage>
        <taxon>Bacteria</taxon>
        <taxon>Pseudomonadati</taxon>
        <taxon>Pseudomonadota</taxon>
        <taxon>Alphaproteobacteria</taxon>
        <taxon>Rhodospirillales</taxon>
        <taxon>Rhodospirillaceae</taxon>
        <taxon>Phaeovibrio</taxon>
    </lineage>
</organism>
<dbReference type="InterPro" id="IPR029068">
    <property type="entry name" value="Glyas_Bleomycin-R_OHBP_Dase"/>
</dbReference>
<evidence type="ECO:0000313" key="6">
    <source>
        <dbReference type="Proteomes" id="UP000631034"/>
    </source>
</evidence>
<gene>
    <name evidence="5" type="ORF">IHV25_02130</name>
</gene>
<dbReference type="Gene3D" id="3.10.180.10">
    <property type="entry name" value="2,3-Dihydroxybiphenyl 1,2-Dioxygenase, domain 1"/>
    <property type="match status" value="1"/>
</dbReference>
<keyword evidence="3" id="KW-0046">Antibiotic resistance</keyword>
<dbReference type="EMBL" id="JACZHT010000001">
    <property type="protein sequence ID" value="MBE1236452.1"/>
    <property type="molecule type" value="Genomic_DNA"/>
</dbReference>
<proteinExistence type="inferred from homology"/>
<dbReference type="InterPro" id="IPR004360">
    <property type="entry name" value="Glyas_Fos-R_dOase_dom"/>
</dbReference>
<evidence type="ECO:0000313" key="5">
    <source>
        <dbReference type="EMBL" id="MBE1236452.1"/>
    </source>
</evidence>
<name>A0A8J7CNZ2_9PROT</name>
<dbReference type="Proteomes" id="UP000631034">
    <property type="component" value="Unassembled WGS sequence"/>
</dbReference>
<protein>
    <recommendedName>
        <fullName evidence="2">Bleomycin resistance protein</fullName>
    </recommendedName>
</protein>
<dbReference type="SUPFAM" id="SSF54593">
    <property type="entry name" value="Glyoxalase/Bleomycin resistance protein/Dihydroxybiphenyl dioxygenase"/>
    <property type="match status" value="1"/>
</dbReference>
<keyword evidence="6" id="KW-1185">Reference proteome</keyword>